<evidence type="ECO:0000259" key="1">
    <source>
        <dbReference type="Pfam" id="PF06985"/>
    </source>
</evidence>
<dbReference type="InterPro" id="IPR010730">
    <property type="entry name" value="HET"/>
</dbReference>
<dbReference type="Proteomes" id="UP001498476">
    <property type="component" value="Unassembled WGS sequence"/>
</dbReference>
<dbReference type="Pfam" id="PF06985">
    <property type="entry name" value="HET"/>
    <property type="match status" value="1"/>
</dbReference>
<reference evidence="2 3" key="1">
    <citation type="journal article" date="2025" name="Microbiol. Resour. Announc.">
        <title>Draft genome sequences for Neonectria magnoliae and Neonectria punicea, canker pathogens of Liriodendron tulipifera and Acer saccharum in West Virginia.</title>
        <authorList>
            <person name="Petronek H.M."/>
            <person name="Kasson M.T."/>
            <person name="Metheny A.M."/>
            <person name="Stauder C.M."/>
            <person name="Lovett B."/>
            <person name="Lynch S.C."/>
            <person name="Garnas J.R."/>
            <person name="Kasson L.R."/>
            <person name="Stajich J.E."/>
        </authorList>
    </citation>
    <scope>NUCLEOTIDE SEQUENCE [LARGE SCALE GENOMIC DNA]</scope>
    <source>
        <strain evidence="2 3">NRRL 64653</strain>
    </source>
</reference>
<comment type="caution">
    <text evidence="2">The sequence shown here is derived from an EMBL/GenBank/DDBJ whole genome shotgun (WGS) entry which is preliminary data.</text>
</comment>
<accession>A0ABR1HQ02</accession>
<protein>
    <recommendedName>
        <fullName evidence="1">Heterokaryon incompatibility domain-containing protein</fullName>
    </recommendedName>
</protein>
<organism evidence="2 3">
    <name type="scientific">Neonectria punicea</name>
    <dbReference type="NCBI Taxonomy" id="979145"/>
    <lineage>
        <taxon>Eukaryota</taxon>
        <taxon>Fungi</taxon>
        <taxon>Dikarya</taxon>
        <taxon>Ascomycota</taxon>
        <taxon>Pezizomycotina</taxon>
        <taxon>Sordariomycetes</taxon>
        <taxon>Hypocreomycetidae</taxon>
        <taxon>Hypocreales</taxon>
        <taxon>Nectriaceae</taxon>
        <taxon>Neonectria</taxon>
    </lineage>
</organism>
<dbReference type="PANTHER" id="PTHR33112">
    <property type="entry name" value="DOMAIN PROTEIN, PUTATIVE-RELATED"/>
    <property type="match status" value="1"/>
</dbReference>
<gene>
    <name evidence="2" type="ORF">QQX98_001369</name>
</gene>
<evidence type="ECO:0000313" key="2">
    <source>
        <dbReference type="EMBL" id="KAK7422808.1"/>
    </source>
</evidence>
<dbReference type="PANTHER" id="PTHR33112:SF10">
    <property type="entry name" value="TOL"/>
    <property type="match status" value="1"/>
</dbReference>
<feature type="domain" description="Heterokaryon incompatibility" evidence="1">
    <location>
        <begin position="89"/>
        <end position="185"/>
    </location>
</feature>
<name>A0ABR1HQ02_9HYPO</name>
<sequence>MSALFTHAPDLGVLPTQWLLDTSTGSEKTYTQIRHWVKNCTETHRQCARRHTDRSLVPTRLLDLGPGDSSWPSHLVRLIVTKPDFREPYLTLSHSWGQKQFLTLQDSNLEQFLQSGLPWDELSKNKNFVQAIEVARNLGARYIWIDSLCIIQRQDNIKLELRDWFKEGQLMHRYYRNSWCNIVASG</sequence>
<evidence type="ECO:0000313" key="3">
    <source>
        <dbReference type="Proteomes" id="UP001498476"/>
    </source>
</evidence>
<dbReference type="EMBL" id="JAZAVJ010000013">
    <property type="protein sequence ID" value="KAK7422808.1"/>
    <property type="molecule type" value="Genomic_DNA"/>
</dbReference>
<proteinExistence type="predicted"/>
<keyword evidence="3" id="KW-1185">Reference proteome</keyword>